<protein>
    <submittedName>
        <fullName evidence="5">LuxR family quorum sensing-dependent transcriptional regulator</fullName>
    </submittedName>
</protein>
<dbReference type="GO" id="GO:0003677">
    <property type="term" value="F:DNA binding"/>
    <property type="evidence" value="ECO:0007669"/>
    <property type="project" value="UniProtKB-KW"/>
</dbReference>
<dbReference type="Gene3D" id="3.30.450.80">
    <property type="entry name" value="Transcription factor LuxR-like, autoinducer-binding domain"/>
    <property type="match status" value="1"/>
</dbReference>
<dbReference type="SUPFAM" id="SSF46894">
    <property type="entry name" value="C-terminal effector domain of the bipartite response regulators"/>
    <property type="match status" value="1"/>
</dbReference>
<gene>
    <name evidence="5" type="ORF">GGR04_001418</name>
</gene>
<evidence type="ECO:0000313" key="6">
    <source>
        <dbReference type="Proteomes" id="UP000542776"/>
    </source>
</evidence>
<dbReference type="InterPro" id="IPR005143">
    <property type="entry name" value="TF_LuxR_autoind-bd_dom"/>
</dbReference>
<dbReference type="GO" id="GO:0006355">
    <property type="term" value="P:regulation of DNA-templated transcription"/>
    <property type="evidence" value="ECO:0007669"/>
    <property type="project" value="InterPro"/>
</dbReference>
<name>A0A7W6EA77_9HYPH</name>
<keyword evidence="3" id="KW-0804">Transcription</keyword>
<dbReference type="PROSITE" id="PS50043">
    <property type="entry name" value="HTH_LUXR_2"/>
    <property type="match status" value="1"/>
</dbReference>
<dbReference type="PROSITE" id="PS00622">
    <property type="entry name" value="HTH_LUXR_1"/>
    <property type="match status" value="1"/>
</dbReference>
<dbReference type="SUPFAM" id="SSF75516">
    <property type="entry name" value="Pheromone-binding domain of LuxR-like quorum-sensing transcription factors"/>
    <property type="match status" value="1"/>
</dbReference>
<dbReference type="AlphaFoldDB" id="A0A7W6EA77"/>
<keyword evidence="1" id="KW-0805">Transcription regulation</keyword>
<dbReference type="CDD" id="cd06170">
    <property type="entry name" value="LuxR_C_like"/>
    <property type="match status" value="1"/>
</dbReference>
<dbReference type="Pfam" id="PF03472">
    <property type="entry name" value="Autoind_bind"/>
    <property type="match status" value="1"/>
</dbReference>
<dbReference type="PANTHER" id="PTHR44688:SF16">
    <property type="entry name" value="DNA-BINDING TRANSCRIPTIONAL ACTIVATOR DEVR_DOSR"/>
    <property type="match status" value="1"/>
</dbReference>
<dbReference type="InterPro" id="IPR000792">
    <property type="entry name" value="Tscrpt_reg_LuxR_C"/>
</dbReference>
<evidence type="ECO:0000313" key="5">
    <source>
        <dbReference type="EMBL" id="MBB3997582.1"/>
    </source>
</evidence>
<dbReference type="EMBL" id="JACIEK010000002">
    <property type="protein sequence ID" value="MBB3997582.1"/>
    <property type="molecule type" value="Genomic_DNA"/>
</dbReference>
<accession>A0A7W6EA77</accession>
<dbReference type="InterPro" id="IPR016032">
    <property type="entry name" value="Sig_transdc_resp-reg_C-effctor"/>
</dbReference>
<organism evidence="5 6">
    <name type="scientific">Aureimonas pseudogalii</name>
    <dbReference type="NCBI Taxonomy" id="1744844"/>
    <lineage>
        <taxon>Bacteria</taxon>
        <taxon>Pseudomonadati</taxon>
        <taxon>Pseudomonadota</taxon>
        <taxon>Alphaproteobacteria</taxon>
        <taxon>Hyphomicrobiales</taxon>
        <taxon>Aurantimonadaceae</taxon>
        <taxon>Aureimonas</taxon>
    </lineage>
</organism>
<comment type="caution">
    <text evidence="5">The sequence shown here is derived from an EMBL/GenBank/DDBJ whole genome shotgun (WGS) entry which is preliminary data.</text>
</comment>
<reference evidence="5 6" key="1">
    <citation type="submission" date="2020-08" db="EMBL/GenBank/DDBJ databases">
        <title>Genomic Encyclopedia of Type Strains, Phase IV (KMG-IV): sequencing the most valuable type-strain genomes for metagenomic binning, comparative biology and taxonomic classification.</title>
        <authorList>
            <person name="Goeker M."/>
        </authorList>
    </citation>
    <scope>NUCLEOTIDE SEQUENCE [LARGE SCALE GENOMIC DNA]</scope>
    <source>
        <strain evidence="5 6">DSM 102238</strain>
    </source>
</reference>
<keyword evidence="6" id="KW-1185">Reference proteome</keyword>
<dbReference type="InterPro" id="IPR036388">
    <property type="entry name" value="WH-like_DNA-bd_sf"/>
</dbReference>
<sequence>MVSLERLCRDRGFTRFALMNSPSTDEAGAEMRLTLSNWSEEFRRGYERLGLHRFTPVLRAMRGGALPFVWDAETLHGYDPDDADMSPQARFLAANDCLSGLYCPVHGLTGFNGVLALSGPGAPVDDAAADALQLAAFTIFGILAACRFEKNRLDNPLTARERDCLKLAMLGKTSAEIGTILSISGNTISQHLASATRKLDASNRTHAVALAAQLGYLS</sequence>
<keyword evidence="2" id="KW-0238">DNA-binding</keyword>
<dbReference type="Proteomes" id="UP000542776">
    <property type="component" value="Unassembled WGS sequence"/>
</dbReference>
<dbReference type="PANTHER" id="PTHR44688">
    <property type="entry name" value="DNA-BINDING TRANSCRIPTIONAL ACTIVATOR DEVR_DOSR"/>
    <property type="match status" value="1"/>
</dbReference>
<dbReference type="Pfam" id="PF00196">
    <property type="entry name" value="GerE"/>
    <property type="match status" value="1"/>
</dbReference>
<dbReference type="SMART" id="SM00421">
    <property type="entry name" value="HTH_LUXR"/>
    <property type="match status" value="1"/>
</dbReference>
<evidence type="ECO:0000256" key="1">
    <source>
        <dbReference type="ARBA" id="ARBA00023015"/>
    </source>
</evidence>
<dbReference type="Gene3D" id="1.10.10.10">
    <property type="entry name" value="Winged helix-like DNA-binding domain superfamily/Winged helix DNA-binding domain"/>
    <property type="match status" value="1"/>
</dbReference>
<evidence type="ECO:0000256" key="3">
    <source>
        <dbReference type="ARBA" id="ARBA00023163"/>
    </source>
</evidence>
<dbReference type="PRINTS" id="PR00038">
    <property type="entry name" value="HTHLUXR"/>
</dbReference>
<proteinExistence type="predicted"/>
<dbReference type="InterPro" id="IPR036693">
    <property type="entry name" value="TF_LuxR_autoind-bd_dom_sf"/>
</dbReference>
<feature type="domain" description="HTH luxR-type" evidence="4">
    <location>
        <begin position="150"/>
        <end position="215"/>
    </location>
</feature>
<evidence type="ECO:0000256" key="2">
    <source>
        <dbReference type="ARBA" id="ARBA00023125"/>
    </source>
</evidence>
<evidence type="ECO:0000259" key="4">
    <source>
        <dbReference type="PROSITE" id="PS50043"/>
    </source>
</evidence>